<protein>
    <recommendedName>
        <fullName evidence="6">SRP54-type proteins GTP-binding domain-containing protein</fullName>
    </recommendedName>
</protein>
<dbReference type="Pfam" id="PF00448">
    <property type="entry name" value="SRP54"/>
    <property type="match status" value="1"/>
</dbReference>
<dbReference type="AlphaFoldDB" id="A0A0D3K9J3"/>
<dbReference type="PaxDb" id="2903-EOD32428"/>
<evidence type="ECO:0000256" key="5">
    <source>
        <dbReference type="ARBA" id="ARBA00029433"/>
    </source>
</evidence>
<name>A0A0D3K9J3_EMIH1</name>
<keyword evidence="2" id="KW-0547">Nucleotide-binding</keyword>
<dbReference type="STRING" id="2903.R1DAG4"/>
<sequence length="123" mass="13029">MGYDAVLVDTAGRMQDNEPLMRALAKLVHVNSPDLVLFVGEALAGNDAVTGFNASLAQYAGGKAPRLIDGVILTKFDTINDKVGAALNLVYTTGKPVVFVGVGQTYEDIRNLNVEHVVRALTG</sequence>
<keyword evidence="4" id="KW-0472">Membrane</keyword>
<keyword evidence="3" id="KW-0342">GTP-binding</keyword>
<feature type="domain" description="SRP54-type proteins GTP-binding" evidence="6">
    <location>
        <begin position="96"/>
        <end position="109"/>
    </location>
</feature>
<dbReference type="RefSeq" id="XP_005784857.1">
    <property type="nucleotide sequence ID" value="XM_005784800.1"/>
</dbReference>
<dbReference type="GeneID" id="17277701"/>
<dbReference type="Gene3D" id="3.40.50.300">
    <property type="entry name" value="P-loop containing nucleotide triphosphate hydrolases"/>
    <property type="match status" value="1"/>
</dbReference>
<accession>A0A0D3K9J3</accession>
<dbReference type="GO" id="GO:0005047">
    <property type="term" value="F:signal recognition particle binding"/>
    <property type="evidence" value="ECO:0007669"/>
    <property type="project" value="TreeGrafter"/>
</dbReference>
<dbReference type="SUPFAM" id="SSF52540">
    <property type="entry name" value="P-loop containing nucleoside triphosphate hydrolases"/>
    <property type="match status" value="1"/>
</dbReference>
<evidence type="ECO:0000256" key="2">
    <source>
        <dbReference type="ARBA" id="ARBA00022741"/>
    </source>
</evidence>
<dbReference type="GO" id="GO:0005789">
    <property type="term" value="C:endoplasmic reticulum membrane"/>
    <property type="evidence" value="ECO:0007669"/>
    <property type="project" value="TreeGrafter"/>
</dbReference>
<reference evidence="7" key="2">
    <citation type="submission" date="2024-10" db="UniProtKB">
        <authorList>
            <consortium name="EnsemblProtists"/>
        </authorList>
    </citation>
    <scope>IDENTIFICATION</scope>
</reference>
<dbReference type="InterPro" id="IPR000897">
    <property type="entry name" value="SRP54_GTPase_dom"/>
</dbReference>
<dbReference type="PROSITE" id="PS00300">
    <property type="entry name" value="SRP54"/>
    <property type="match status" value="1"/>
</dbReference>
<organism evidence="7 8">
    <name type="scientific">Emiliania huxleyi (strain CCMP1516)</name>
    <dbReference type="NCBI Taxonomy" id="280463"/>
    <lineage>
        <taxon>Eukaryota</taxon>
        <taxon>Haptista</taxon>
        <taxon>Haptophyta</taxon>
        <taxon>Prymnesiophyceae</taxon>
        <taxon>Isochrysidales</taxon>
        <taxon>Noelaerhabdaceae</taxon>
        <taxon>Emiliania</taxon>
    </lineage>
</organism>
<dbReference type="SMART" id="SM00962">
    <property type="entry name" value="SRP54"/>
    <property type="match status" value="1"/>
</dbReference>
<keyword evidence="8" id="KW-1185">Reference proteome</keyword>
<evidence type="ECO:0000313" key="7">
    <source>
        <dbReference type="EnsemblProtists" id="EOD32428"/>
    </source>
</evidence>
<evidence type="ECO:0000259" key="6">
    <source>
        <dbReference type="PROSITE" id="PS00300"/>
    </source>
</evidence>
<comment type="subcellular location">
    <subcellularLocation>
        <location evidence="5">Endomembrane system</location>
        <topology evidence="5">Peripheral membrane protein</topology>
        <orientation evidence="5">Cytoplasmic side</orientation>
    </subcellularLocation>
</comment>
<dbReference type="GO" id="GO:0005525">
    <property type="term" value="F:GTP binding"/>
    <property type="evidence" value="ECO:0007669"/>
    <property type="project" value="UniProtKB-KW"/>
</dbReference>
<proteinExistence type="inferred from homology"/>
<evidence type="ECO:0000256" key="4">
    <source>
        <dbReference type="ARBA" id="ARBA00023136"/>
    </source>
</evidence>
<dbReference type="GO" id="GO:0006614">
    <property type="term" value="P:SRP-dependent cotranslational protein targeting to membrane"/>
    <property type="evidence" value="ECO:0007669"/>
    <property type="project" value="InterPro"/>
</dbReference>
<evidence type="ECO:0000313" key="8">
    <source>
        <dbReference type="Proteomes" id="UP000013827"/>
    </source>
</evidence>
<evidence type="ECO:0000256" key="1">
    <source>
        <dbReference type="ARBA" id="ARBA00008531"/>
    </source>
</evidence>
<dbReference type="GO" id="GO:0003924">
    <property type="term" value="F:GTPase activity"/>
    <property type="evidence" value="ECO:0007669"/>
    <property type="project" value="TreeGrafter"/>
</dbReference>
<comment type="similarity">
    <text evidence="1">Belongs to the GTP-binding SRP family.</text>
</comment>
<dbReference type="Proteomes" id="UP000013827">
    <property type="component" value="Unassembled WGS sequence"/>
</dbReference>
<reference evidence="8" key="1">
    <citation type="journal article" date="2013" name="Nature">
        <title>Pan genome of the phytoplankton Emiliania underpins its global distribution.</title>
        <authorList>
            <person name="Read B.A."/>
            <person name="Kegel J."/>
            <person name="Klute M.J."/>
            <person name="Kuo A."/>
            <person name="Lefebvre S.C."/>
            <person name="Maumus F."/>
            <person name="Mayer C."/>
            <person name="Miller J."/>
            <person name="Monier A."/>
            <person name="Salamov A."/>
            <person name="Young J."/>
            <person name="Aguilar M."/>
            <person name="Claverie J.M."/>
            <person name="Frickenhaus S."/>
            <person name="Gonzalez K."/>
            <person name="Herman E.K."/>
            <person name="Lin Y.C."/>
            <person name="Napier J."/>
            <person name="Ogata H."/>
            <person name="Sarno A.F."/>
            <person name="Shmutz J."/>
            <person name="Schroeder D."/>
            <person name="de Vargas C."/>
            <person name="Verret F."/>
            <person name="von Dassow P."/>
            <person name="Valentin K."/>
            <person name="Van de Peer Y."/>
            <person name="Wheeler G."/>
            <person name="Dacks J.B."/>
            <person name="Delwiche C.F."/>
            <person name="Dyhrman S.T."/>
            <person name="Glockner G."/>
            <person name="John U."/>
            <person name="Richards T."/>
            <person name="Worden A.Z."/>
            <person name="Zhang X."/>
            <person name="Grigoriev I.V."/>
            <person name="Allen A.E."/>
            <person name="Bidle K."/>
            <person name="Borodovsky M."/>
            <person name="Bowler C."/>
            <person name="Brownlee C."/>
            <person name="Cock J.M."/>
            <person name="Elias M."/>
            <person name="Gladyshev V.N."/>
            <person name="Groth M."/>
            <person name="Guda C."/>
            <person name="Hadaegh A."/>
            <person name="Iglesias-Rodriguez M.D."/>
            <person name="Jenkins J."/>
            <person name="Jones B.M."/>
            <person name="Lawson T."/>
            <person name="Leese F."/>
            <person name="Lindquist E."/>
            <person name="Lobanov A."/>
            <person name="Lomsadze A."/>
            <person name="Malik S.B."/>
            <person name="Marsh M.E."/>
            <person name="Mackinder L."/>
            <person name="Mock T."/>
            <person name="Mueller-Roeber B."/>
            <person name="Pagarete A."/>
            <person name="Parker M."/>
            <person name="Probert I."/>
            <person name="Quesneville H."/>
            <person name="Raines C."/>
            <person name="Rensing S.A."/>
            <person name="Riano-Pachon D.M."/>
            <person name="Richier S."/>
            <person name="Rokitta S."/>
            <person name="Shiraiwa Y."/>
            <person name="Soanes D.M."/>
            <person name="van der Giezen M."/>
            <person name="Wahlund T.M."/>
            <person name="Williams B."/>
            <person name="Wilson W."/>
            <person name="Wolfe G."/>
            <person name="Wurch L.L."/>
        </authorList>
    </citation>
    <scope>NUCLEOTIDE SEQUENCE</scope>
</reference>
<dbReference type="HOGENOM" id="CLU_146800_0_0_1"/>
<dbReference type="InterPro" id="IPR027417">
    <property type="entry name" value="P-loop_NTPase"/>
</dbReference>
<dbReference type="KEGG" id="ehx:EMIHUDRAFT_231000"/>
<evidence type="ECO:0000256" key="3">
    <source>
        <dbReference type="ARBA" id="ARBA00023134"/>
    </source>
</evidence>
<dbReference type="PANTHER" id="PTHR43134">
    <property type="entry name" value="SIGNAL RECOGNITION PARTICLE RECEPTOR SUBUNIT ALPHA"/>
    <property type="match status" value="1"/>
</dbReference>
<dbReference type="eggNOG" id="KOG0781">
    <property type="taxonomic scope" value="Eukaryota"/>
</dbReference>
<dbReference type="EnsemblProtists" id="EOD32428">
    <property type="protein sequence ID" value="EOD32428"/>
    <property type="gene ID" value="EMIHUDRAFT_231000"/>
</dbReference>
<dbReference type="PANTHER" id="PTHR43134:SF1">
    <property type="entry name" value="SIGNAL RECOGNITION PARTICLE RECEPTOR SUBUNIT ALPHA"/>
    <property type="match status" value="1"/>
</dbReference>